<evidence type="ECO:0008006" key="3">
    <source>
        <dbReference type="Google" id="ProtNLM"/>
    </source>
</evidence>
<proteinExistence type="predicted"/>
<keyword evidence="2" id="KW-1185">Reference proteome</keyword>
<protein>
    <recommendedName>
        <fullName evidence="3">Tetracycline regulation of excision, RteC</fullName>
    </recommendedName>
</protein>
<dbReference type="InterPro" id="IPR018534">
    <property type="entry name" value="Tet_reg_excision_RteC"/>
</dbReference>
<reference evidence="2" key="1">
    <citation type="submission" date="2018-03" db="EMBL/GenBank/DDBJ databases">
        <title>Gramella fulva sp. nov., isolated from a dry surface of tidal flat.</title>
        <authorList>
            <person name="Hwang S.H."/>
            <person name="Hwang W.M."/>
            <person name="Kang K."/>
            <person name="Ahn T.-Y."/>
        </authorList>
    </citation>
    <scope>NUCLEOTIDE SEQUENCE [LARGE SCALE GENOMIC DNA]</scope>
    <source>
        <strain evidence="2">SH35</strain>
    </source>
</reference>
<gene>
    <name evidence="1" type="ORF">C7S20_15155</name>
</gene>
<dbReference type="AlphaFoldDB" id="A0A2R3Z8F7"/>
<sequence length="294" mass="35095">MKIPLPHYFLMIQGNNKMFDDVIHEFHNSLNTKVVPIPHPLKKADKGIDISNHTLSKLKEIVEKEDFENTPDEIEFFKKIKPCPMSYLIYFSEVRSCETRKPKAGKNFQFRFFEKELRKINKFFYKNNDFVQYMEQGHEYLDHQLFTRNHRKNYPFTPMINYYQYPEFSSSHDMLWAKIQAMYRLIHFIREAMETLRPGKQSGLMDKKHKVMLWSGSKTSLVELIYALYANGDLNHGTVDISTITSSFEDFFNIKLENIYKTYSEIKSRKGPRAKYLHNLILRLEAKMNQDDEK</sequence>
<name>A0A2R3Z8F7_9FLAO</name>
<dbReference type="OrthoDB" id="790983at2"/>
<evidence type="ECO:0000313" key="2">
    <source>
        <dbReference type="Proteomes" id="UP000241507"/>
    </source>
</evidence>
<dbReference type="KEGG" id="grs:C7S20_15155"/>
<dbReference type="EMBL" id="CP028136">
    <property type="protein sequence ID" value="AVR46492.1"/>
    <property type="molecule type" value="Genomic_DNA"/>
</dbReference>
<accession>A0A2R3Z8F7</accession>
<dbReference type="Proteomes" id="UP000241507">
    <property type="component" value="Chromosome"/>
</dbReference>
<dbReference type="Pfam" id="PF09357">
    <property type="entry name" value="RteC"/>
    <property type="match status" value="1"/>
</dbReference>
<organism evidence="1 2">
    <name type="scientific">Christiangramia fulva</name>
    <dbReference type="NCBI Taxonomy" id="2126553"/>
    <lineage>
        <taxon>Bacteria</taxon>
        <taxon>Pseudomonadati</taxon>
        <taxon>Bacteroidota</taxon>
        <taxon>Flavobacteriia</taxon>
        <taxon>Flavobacteriales</taxon>
        <taxon>Flavobacteriaceae</taxon>
        <taxon>Christiangramia</taxon>
    </lineage>
</organism>
<evidence type="ECO:0000313" key="1">
    <source>
        <dbReference type="EMBL" id="AVR46492.1"/>
    </source>
</evidence>